<dbReference type="STRING" id="1423803.FD13_GL001117"/>
<reference evidence="2 3" key="1">
    <citation type="journal article" date="2015" name="Genome Announc.">
        <title>Expanding the biotechnology potential of lactobacilli through comparative genomics of 213 strains and associated genera.</title>
        <authorList>
            <person name="Sun Z."/>
            <person name="Harris H.M."/>
            <person name="McCann A."/>
            <person name="Guo C."/>
            <person name="Argimon S."/>
            <person name="Zhang W."/>
            <person name="Yang X."/>
            <person name="Jeffery I.B."/>
            <person name="Cooney J.C."/>
            <person name="Kagawa T.F."/>
            <person name="Liu W."/>
            <person name="Song Y."/>
            <person name="Salvetti E."/>
            <person name="Wrobel A."/>
            <person name="Rasinkangas P."/>
            <person name="Parkhill J."/>
            <person name="Rea M.C."/>
            <person name="O'Sullivan O."/>
            <person name="Ritari J."/>
            <person name="Douillard F.P."/>
            <person name="Paul Ross R."/>
            <person name="Yang R."/>
            <person name="Briner A.E."/>
            <person name="Felis G.E."/>
            <person name="de Vos W.M."/>
            <person name="Barrangou R."/>
            <person name="Klaenhammer T.R."/>
            <person name="Caufield P.W."/>
            <person name="Cui Y."/>
            <person name="Zhang H."/>
            <person name="O'Toole P.W."/>
        </authorList>
    </citation>
    <scope>NUCLEOTIDE SEQUENCE [LARGE SCALE GENOMIC DNA]</scope>
    <source>
        <strain evidence="2 3">DSM 21775</strain>
    </source>
</reference>
<dbReference type="PATRIC" id="fig|1423803.3.peg.1133"/>
<feature type="domain" description="Peptidase S74" evidence="1">
    <location>
        <begin position="277"/>
        <end position="375"/>
    </location>
</feature>
<name>A0A0R2DNA8_9LACO</name>
<protein>
    <recommendedName>
        <fullName evidence="1">Peptidase S74 domain-containing protein</fullName>
    </recommendedName>
</protein>
<dbReference type="RefSeq" id="WP_061777269.1">
    <property type="nucleotide sequence ID" value="NZ_AYZH01000025.1"/>
</dbReference>
<sequence length="386" mass="41560">MIIATGSIDINEATKLAQEAAKAADGKIEEAKTKYQSMLNGKITLSTYSPSDAGDTNSHSEGDLWIVNDSLDYDGTAKDMYVYSNGAWHQKKWDQESLNVRTLSALTADLGTINSGTLNSVEVYAKNLTLDVNSDGGSYDGGHNSKSWNGKVSDGMGVNFNHGLLHMNASSGSGGYDATYIGPNDIKVRNTAGLAPDSGLYNRVDISEGYIIMGTTWNDDSGVKLGMWSQGLVQGNYVRTNYIYGRDQADVYFHNTGGKTVGIHAGDVISHGNVLKSLLSEKRDIGDYSGEEALAQINATDIKRWQYKDDDNSSQHIGPVIDNVNPLGQKKYFVANDMLKSVSGDAGLDESNALSMALAGIKELTKRNDELSARVTALEGKLDNAK</sequence>
<evidence type="ECO:0000259" key="1">
    <source>
        <dbReference type="PROSITE" id="PS51688"/>
    </source>
</evidence>
<dbReference type="InterPro" id="IPR030392">
    <property type="entry name" value="S74_ICA"/>
</dbReference>
<accession>A0A0R2DNA8</accession>
<dbReference type="Pfam" id="PF13884">
    <property type="entry name" value="Peptidase_S74"/>
    <property type="match status" value="1"/>
</dbReference>
<proteinExistence type="predicted"/>
<dbReference type="PROSITE" id="PS51688">
    <property type="entry name" value="ICA"/>
    <property type="match status" value="1"/>
</dbReference>
<dbReference type="Proteomes" id="UP000051589">
    <property type="component" value="Unassembled WGS sequence"/>
</dbReference>
<dbReference type="OrthoDB" id="2313841at2"/>
<evidence type="ECO:0000313" key="3">
    <source>
        <dbReference type="Proteomes" id="UP000051589"/>
    </source>
</evidence>
<organism evidence="2 3">
    <name type="scientific">Levilactobacillus senmaizukei DSM 21775 = NBRC 103853</name>
    <dbReference type="NCBI Taxonomy" id="1423803"/>
    <lineage>
        <taxon>Bacteria</taxon>
        <taxon>Bacillati</taxon>
        <taxon>Bacillota</taxon>
        <taxon>Bacilli</taxon>
        <taxon>Lactobacillales</taxon>
        <taxon>Lactobacillaceae</taxon>
        <taxon>Levilactobacillus</taxon>
    </lineage>
</organism>
<keyword evidence="3" id="KW-1185">Reference proteome</keyword>
<evidence type="ECO:0000313" key="2">
    <source>
        <dbReference type="EMBL" id="KRN01357.1"/>
    </source>
</evidence>
<gene>
    <name evidence="2" type="ORF">FD13_GL001117</name>
</gene>
<dbReference type="EMBL" id="AYZH01000025">
    <property type="protein sequence ID" value="KRN01357.1"/>
    <property type="molecule type" value="Genomic_DNA"/>
</dbReference>
<comment type="caution">
    <text evidence="2">The sequence shown here is derived from an EMBL/GenBank/DDBJ whole genome shotgun (WGS) entry which is preliminary data.</text>
</comment>
<dbReference type="AlphaFoldDB" id="A0A0R2DNA8"/>